<dbReference type="AlphaFoldDB" id="A0A918VGU7"/>
<keyword evidence="1" id="KW-0472">Membrane</keyword>
<reference evidence="2" key="2">
    <citation type="submission" date="2020-09" db="EMBL/GenBank/DDBJ databases">
        <authorList>
            <person name="Sun Q."/>
            <person name="Ohkuma M."/>
        </authorList>
    </citation>
    <scope>NUCLEOTIDE SEQUENCE</scope>
    <source>
        <strain evidence="2">JCM 5016</strain>
    </source>
</reference>
<organism evidence="2 3">
    <name type="scientific">Streptomyces echinoruber</name>
    <dbReference type="NCBI Taxonomy" id="68898"/>
    <lineage>
        <taxon>Bacteria</taxon>
        <taxon>Bacillati</taxon>
        <taxon>Actinomycetota</taxon>
        <taxon>Actinomycetes</taxon>
        <taxon>Kitasatosporales</taxon>
        <taxon>Streptomycetaceae</taxon>
        <taxon>Streptomyces</taxon>
    </lineage>
</organism>
<reference evidence="2" key="1">
    <citation type="journal article" date="2014" name="Int. J. Syst. Evol. Microbiol.">
        <title>Complete genome sequence of Corynebacterium casei LMG S-19264T (=DSM 44701T), isolated from a smear-ripened cheese.</title>
        <authorList>
            <consortium name="US DOE Joint Genome Institute (JGI-PGF)"/>
            <person name="Walter F."/>
            <person name="Albersmeier A."/>
            <person name="Kalinowski J."/>
            <person name="Ruckert C."/>
        </authorList>
    </citation>
    <scope>NUCLEOTIDE SEQUENCE</scope>
    <source>
        <strain evidence="2">JCM 5016</strain>
    </source>
</reference>
<feature type="transmembrane region" description="Helical" evidence="1">
    <location>
        <begin position="12"/>
        <end position="33"/>
    </location>
</feature>
<evidence type="ECO:0000313" key="2">
    <source>
        <dbReference type="EMBL" id="GGZ95332.1"/>
    </source>
</evidence>
<proteinExistence type="predicted"/>
<comment type="caution">
    <text evidence="2">The sequence shown here is derived from an EMBL/GenBank/DDBJ whole genome shotgun (WGS) entry which is preliminary data.</text>
</comment>
<evidence type="ECO:0000256" key="1">
    <source>
        <dbReference type="SAM" id="Phobius"/>
    </source>
</evidence>
<accession>A0A918VGU7</accession>
<feature type="transmembrane region" description="Helical" evidence="1">
    <location>
        <begin position="211"/>
        <end position="230"/>
    </location>
</feature>
<feature type="transmembrane region" description="Helical" evidence="1">
    <location>
        <begin position="146"/>
        <end position="164"/>
    </location>
</feature>
<name>A0A918VGU7_9ACTN</name>
<keyword evidence="3" id="KW-1185">Reference proteome</keyword>
<gene>
    <name evidence="2" type="ORF">GCM10010389_37940</name>
</gene>
<dbReference type="Proteomes" id="UP000623010">
    <property type="component" value="Unassembled WGS sequence"/>
</dbReference>
<evidence type="ECO:0000313" key="3">
    <source>
        <dbReference type="Proteomes" id="UP000623010"/>
    </source>
</evidence>
<feature type="transmembrane region" description="Helical" evidence="1">
    <location>
        <begin position="185"/>
        <end position="205"/>
    </location>
</feature>
<keyword evidence="1" id="KW-1133">Transmembrane helix</keyword>
<protein>
    <submittedName>
        <fullName evidence="2">Uncharacterized protein</fullName>
    </submittedName>
</protein>
<dbReference type="EMBL" id="BMWH01000015">
    <property type="protein sequence ID" value="GGZ95332.1"/>
    <property type="molecule type" value="Genomic_DNA"/>
</dbReference>
<keyword evidence="1" id="KW-0812">Transmembrane</keyword>
<sequence length="244" mass="26220">MPETKERSRDLLGRVLLGLFRCVMVLIVAFFAVRTYEETAIAVARATGGLRTVRATVAGVQHITHERCTGAGQDTDCSHKDFWSSDDVIVRADGATRTVTVEDAPSFAEGQQVRLGMWHDTVVQIDEYTVHSAWTGDGFLLVVSPLLYPLAMAYTIVVVTALLARLLGRRGRARLDVGERLHADIFGVVTGLAVCLILVFVSAARDNGNPPWWPVVPAGAGIACAALVLLRNARAATEPGTAVA</sequence>
<dbReference type="RefSeq" id="WP_190058625.1">
    <property type="nucleotide sequence ID" value="NZ_BMWH01000015.1"/>
</dbReference>